<evidence type="ECO:0000256" key="1">
    <source>
        <dbReference type="ARBA" id="ARBA00022741"/>
    </source>
</evidence>
<feature type="domain" description="RapZ C-terminal" evidence="6">
    <location>
        <begin position="183"/>
        <end position="301"/>
    </location>
</feature>
<dbReference type="OrthoDB" id="9784461at2"/>
<dbReference type="PANTHER" id="PTHR30448">
    <property type="entry name" value="RNASE ADAPTER PROTEIN RAPZ"/>
    <property type="match status" value="1"/>
</dbReference>
<comment type="caution">
    <text evidence="4">Lacks conserved residue(s) required for the propagation of feature annotation.</text>
</comment>
<dbReference type="PIRSF" id="PIRSF005052">
    <property type="entry name" value="P-loopkin"/>
    <property type="match status" value="1"/>
</dbReference>
<dbReference type="EMBL" id="FRDI01000005">
    <property type="protein sequence ID" value="SHN63459.1"/>
    <property type="molecule type" value="Genomic_DNA"/>
</dbReference>
<dbReference type="GO" id="GO:0005524">
    <property type="term" value="F:ATP binding"/>
    <property type="evidence" value="ECO:0007669"/>
    <property type="project" value="UniProtKB-UniRule"/>
</dbReference>
<dbReference type="HAMAP" id="MF_00636">
    <property type="entry name" value="RapZ_like"/>
    <property type="match status" value="1"/>
</dbReference>
<dbReference type="InterPro" id="IPR027417">
    <property type="entry name" value="P-loop_NTPase"/>
</dbReference>
<evidence type="ECO:0000259" key="6">
    <source>
        <dbReference type="Pfam" id="PF22740"/>
    </source>
</evidence>
<dbReference type="InterPro" id="IPR005337">
    <property type="entry name" value="RapZ-like"/>
</dbReference>
<evidence type="ECO:0000313" key="7">
    <source>
        <dbReference type="EMBL" id="SHN63459.1"/>
    </source>
</evidence>
<evidence type="ECO:0000256" key="3">
    <source>
        <dbReference type="ARBA" id="ARBA00023134"/>
    </source>
</evidence>
<dbReference type="STRING" id="1121455.SAMN02745728_01376"/>
<reference evidence="7 8" key="1">
    <citation type="submission" date="2016-12" db="EMBL/GenBank/DDBJ databases">
        <authorList>
            <person name="Song W.-J."/>
            <person name="Kurnit D.M."/>
        </authorList>
    </citation>
    <scope>NUCLEOTIDE SEQUENCE [LARGE SCALE GENOMIC DNA]</scope>
    <source>
        <strain evidence="7 8">DSM 11393</strain>
    </source>
</reference>
<sequence length="304" mass="34367">MSQIPIKSEKKQIPDSFPVFIIVGLSGAGKSTALDVFEDMNFFTVDGLPSALASNMLYLLNKDNLKNYQGVAIGVDIKHSDFTKELENALAQLNEMGVKVRILFLEAGTKVIINRYSTTRRPHPLEKKKLGLEQAINKEREHLQLVRAKADLVVDTSSYSIHDLRRIIQEEWGAILNLKHVLRVHLISFGFKYGMPTESDFVFDLRFLPNPYFEPELKLKTGLEKEIQDYILNSESGIGFVKKLEDFLNFTLKLSQAEGRFRITIGIGCTGGRHRSVAVTEKISSFLQTKGFIVSKEHRHLSLG</sequence>
<feature type="binding site" evidence="4">
    <location>
        <begin position="24"/>
        <end position="31"/>
    </location>
    <ligand>
        <name>ATP</name>
        <dbReference type="ChEBI" id="CHEBI:30616"/>
    </ligand>
</feature>
<dbReference type="RefSeq" id="WP_072697060.1">
    <property type="nucleotide sequence ID" value="NZ_FRDI01000005.1"/>
</dbReference>
<dbReference type="NCBIfam" id="NF003828">
    <property type="entry name" value="PRK05416.1"/>
    <property type="match status" value="1"/>
</dbReference>
<dbReference type="GO" id="GO:0005525">
    <property type="term" value="F:GTP binding"/>
    <property type="evidence" value="ECO:0007669"/>
    <property type="project" value="UniProtKB-UniRule"/>
</dbReference>
<protein>
    <submittedName>
        <fullName evidence="7">UPF0042 nucleotide-binding protein</fullName>
    </submittedName>
</protein>
<dbReference type="InterPro" id="IPR053930">
    <property type="entry name" value="RapZ-like_N"/>
</dbReference>
<evidence type="ECO:0000259" key="5">
    <source>
        <dbReference type="Pfam" id="PF03668"/>
    </source>
</evidence>
<accession>A0A1M7SY86</accession>
<evidence type="ECO:0000256" key="4">
    <source>
        <dbReference type="HAMAP-Rule" id="MF_00636"/>
    </source>
</evidence>
<dbReference type="Pfam" id="PF03668">
    <property type="entry name" value="RapZ-like_N"/>
    <property type="match status" value="1"/>
</dbReference>
<feature type="domain" description="RapZ-like N-terminal" evidence="5">
    <location>
        <begin position="19"/>
        <end position="171"/>
    </location>
</feature>
<keyword evidence="3 4" id="KW-0342">GTP-binding</keyword>
<organism evidence="7 8">
    <name type="scientific">Desulfovibrio litoralis DSM 11393</name>
    <dbReference type="NCBI Taxonomy" id="1121455"/>
    <lineage>
        <taxon>Bacteria</taxon>
        <taxon>Pseudomonadati</taxon>
        <taxon>Thermodesulfobacteriota</taxon>
        <taxon>Desulfovibrionia</taxon>
        <taxon>Desulfovibrionales</taxon>
        <taxon>Desulfovibrionaceae</taxon>
        <taxon>Desulfovibrio</taxon>
    </lineage>
</organism>
<keyword evidence="8" id="KW-1185">Reference proteome</keyword>
<dbReference type="SUPFAM" id="SSF52540">
    <property type="entry name" value="P-loop containing nucleoside triphosphate hydrolases"/>
    <property type="match status" value="1"/>
</dbReference>
<name>A0A1M7SY86_9BACT</name>
<dbReference type="InterPro" id="IPR053931">
    <property type="entry name" value="RapZ_C"/>
</dbReference>
<proteinExistence type="inferred from homology"/>
<dbReference type="PANTHER" id="PTHR30448:SF0">
    <property type="entry name" value="RNASE ADAPTER PROTEIN RAPZ"/>
    <property type="match status" value="1"/>
</dbReference>
<gene>
    <name evidence="7" type="ORF">SAMN02745728_01376</name>
</gene>
<evidence type="ECO:0000313" key="8">
    <source>
        <dbReference type="Proteomes" id="UP000186469"/>
    </source>
</evidence>
<keyword evidence="1 4" id="KW-0547">Nucleotide-binding</keyword>
<dbReference type="Pfam" id="PF22740">
    <property type="entry name" value="PapZ_C"/>
    <property type="match status" value="1"/>
</dbReference>
<dbReference type="Proteomes" id="UP000186469">
    <property type="component" value="Unassembled WGS sequence"/>
</dbReference>
<evidence type="ECO:0000256" key="2">
    <source>
        <dbReference type="ARBA" id="ARBA00022840"/>
    </source>
</evidence>
<dbReference type="AlphaFoldDB" id="A0A1M7SY86"/>
<keyword evidence="2 4" id="KW-0067">ATP-binding</keyword>